<dbReference type="Pfam" id="PF13028">
    <property type="entry name" value="DUF3889"/>
    <property type="match status" value="1"/>
</dbReference>
<gene>
    <name evidence="2" type="ORF">CGZ90_12195</name>
</gene>
<dbReference type="EMBL" id="NOII01000003">
    <property type="protein sequence ID" value="OYD57431.1"/>
    <property type="molecule type" value="Genomic_DNA"/>
</dbReference>
<name>A0A235F7U9_9BACL</name>
<dbReference type="PROSITE" id="PS51257">
    <property type="entry name" value="PROKAR_LIPOPROTEIN"/>
    <property type="match status" value="1"/>
</dbReference>
<protein>
    <recommendedName>
        <fullName evidence="4">DUF3889 domain-containing protein</fullName>
    </recommendedName>
</protein>
<evidence type="ECO:0000313" key="2">
    <source>
        <dbReference type="EMBL" id="OYD57431.1"/>
    </source>
</evidence>
<accession>A0A235F7U9</accession>
<dbReference type="Gene3D" id="3.10.450.390">
    <property type="entry name" value="Protein of unknown function DUF3889"/>
    <property type="match status" value="1"/>
</dbReference>
<dbReference type="InterPro" id="IPR024987">
    <property type="entry name" value="DUF3889"/>
</dbReference>
<feature type="chain" id="PRO_5039265543" description="DUF3889 domain-containing protein" evidence="1">
    <location>
        <begin position="20"/>
        <end position="133"/>
    </location>
</feature>
<organism evidence="2 3">
    <name type="scientific">Fictibacillus aquaticus</name>
    <dbReference type="NCBI Taxonomy" id="2021314"/>
    <lineage>
        <taxon>Bacteria</taxon>
        <taxon>Bacillati</taxon>
        <taxon>Bacillota</taxon>
        <taxon>Bacilli</taxon>
        <taxon>Bacillales</taxon>
        <taxon>Fictibacillaceae</taxon>
        <taxon>Fictibacillus</taxon>
    </lineage>
</organism>
<dbReference type="RefSeq" id="WP_094252781.1">
    <property type="nucleotide sequence ID" value="NZ_JBHLXL010000001.1"/>
</dbReference>
<evidence type="ECO:0000256" key="1">
    <source>
        <dbReference type="SAM" id="SignalP"/>
    </source>
</evidence>
<proteinExistence type="predicted"/>
<dbReference type="AlphaFoldDB" id="A0A235F7U9"/>
<evidence type="ECO:0000313" key="3">
    <source>
        <dbReference type="Proteomes" id="UP000215059"/>
    </source>
</evidence>
<comment type="caution">
    <text evidence="2">The sequence shown here is derived from an EMBL/GenBank/DDBJ whole genome shotgun (WGS) entry which is preliminary data.</text>
</comment>
<evidence type="ECO:0008006" key="4">
    <source>
        <dbReference type="Google" id="ProtNLM"/>
    </source>
</evidence>
<reference evidence="2 3" key="1">
    <citation type="submission" date="2017-07" db="EMBL/GenBank/DDBJ databases">
        <title>Fictibacillus sp. nov. GDSW-R2A3 Genome sequencing and assembly.</title>
        <authorList>
            <person name="Mayilraj S."/>
        </authorList>
    </citation>
    <scope>NUCLEOTIDE SEQUENCE [LARGE SCALE GENOMIC DNA]</scope>
    <source>
        <strain evidence="2 3">GDSW-R2A3</strain>
    </source>
</reference>
<feature type="signal peptide" evidence="1">
    <location>
        <begin position="1"/>
        <end position="19"/>
    </location>
</feature>
<keyword evidence="3" id="KW-1185">Reference proteome</keyword>
<dbReference type="OrthoDB" id="2872776at2"/>
<sequence length="133" mass="14844">MLKKAAVILGAAVLLTACTANKPKTEESSKQLSKMNTGDYQEKLRTDVSSPPAGKNDYFFWGKVALAETKKKYNSDQVKDYTYDGRTVNQDGSVIDSFNFNVMKNGTKHIVKTSILHEPDSRKVTDIMFEEQG</sequence>
<keyword evidence="1" id="KW-0732">Signal</keyword>
<dbReference type="Proteomes" id="UP000215059">
    <property type="component" value="Unassembled WGS sequence"/>
</dbReference>